<sequence length="316" mass="33423">MTGGRTVPGGDSWSLDEWKAAYSRFLDGSRRDAVDDGNRGYAAAETSGPAGASGISETGSAARGEACTPAAGSKAACAGLDSTMTFDTFVPCTANRFARTAALALAEGPCGMFSPLCVYGSSGLGKTHLLQAAGNQMLSRNPDTRVRYVTGRRLAAEVADRGETAALQQYDSCDLLLVDGLQDMCGHEEAQHMLMGLMCSSPVIISSDTMPGRLTGLDPRLRSRLDAGLTVVVGMPDYGSRLAIARMMAHNAGYRLTDDVLDVIARHCHRSVREMKTGLACIIEYARINGGTIDERAAESFMTQPRFAMMQMGGAA</sequence>
<dbReference type="InterPro" id="IPR020591">
    <property type="entry name" value="Chromosome_initiator_DnaA-like"/>
</dbReference>
<dbReference type="Gene3D" id="3.40.50.300">
    <property type="entry name" value="P-loop containing nucleotide triphosphate hydrolases"/>
    <property type="match status" value="1"/>
</dbReference>
<dbReference type="CDD" id="cd00009">
    <property type="entry name" value="AAA"/>
    <property type="match status" value="1"/>
</dbReference>
<dbReference type="Pfam" id="PF00308">
    <property type="entry name" value="Bac_DnaA"/>
    <property type="match status" value="1"/>
</dbReference>
<evidence type="ECO:0000313" key="4">
    <source>
        <dbReference type="EMBL" id="KAB7790501.1"/>
    </source>
</evidence>
<keyword evidence="1" id="KW-0235">DNA replication</keyword>
<dbReference type="InterPro" id="IPR013317">
    <property type="entry name" value="DnaA_dom"/>
</dbReference>
<dbReference type="GO" id="GO:0005886">
    <property type="term" value="C:plasma membrane"/>
    <property type="evidence" value="ECO:0007669"/>
    <property type="project" value="TreeGrafter"/>
</dbReference>
<feature type="domain" description="AAA+ ATPase" evidence="3">
    <location>
        <begin position="112"/>
        <end position="231"/>
    </location>
</feature>
<dbReference type="PANTHER" id="PTHR30050:SF2">
    <property type="entry name" value="CHROMOSOMAL REPLICATION INITIATOR PROTEIN DNAA"/>
    <property type="match status" value="1"/>
</dbReference>
<dbReference type="InterPro" id="IPR003593">
    <property type="entry name" value="AAA+_ATPase"/>
</dbReference>
<dbReference type="Proteomes" id="UP000441772">
    <property type="component" value="Unassembled WGS sequence"/>
</dbReference>
<evidence type="ECO:0000256" key="1">
    <source>
        <dbReference type="RuleBase" id="RU004227"/>
    </source>
</evidence>
<dbReference type="GO" id="GO:0003688">
    <property type="term" value="F:DNA replication origin binding"/>
    <property type="evidence" value="ECO:0007669"/>
    <property type="project" value="TreeGrafter"/>
</dbReference>
<comment type="caution">
    <text evidence="4">The sequence shown here is derived from an EMBL/GenBank/DDBJ whole genome shotgun (WGS) entry which is preliminary data.</text>
</comment>
<evidence type="ECO:0000313" key="5">
    <source>
        <dbReference type="Proteomes" id="UP000441772"/>
    </source>
</evidence>
<evidence type="ECO:0000256" key="2">
    <source>
        <dbReference type="SAM" id="MobiDB-lite"/>
    </source>
</evidence>
<dbReference type="Gene3D" id="1.10.8.60">
    <property type="match status" value="1"/>
</dbReference>
<dbReference type="SUPFAM" id="SSF52540">
    <property type="entry name" value="P-loop containing nucleoside triphosphate hydrolases"/>
    <property type="match status" value="1"/>
</dbReference>
<keyword evidence="5" id="KW-1185">Reference proteome</keyword>
<dbReference type="PRINTS" id="PR00051">
    <property type="entry name" value="DNAA"/>
</dbReference>
<gene>
    <name evidence="4" type="ORF">F7D09_0997</name>
</gene>
<comment type="similarity">
    <text evidence="1">Belongs to the DnaA family.</text>
</comment>
<dbReference type="SMART" id="SM00382">
    <property type="entry name" value="AAA"/>
    <property type="match status" value="1"/>
</dbReference>
<dbReference type="EMBL" id="WBVT01000011">
    <property type="protein sequence ID" value="KAB7790501.1"/>
    <property type="molecule type" value="Genomic_DNA"/>
</dbReference>
<dbReference type="PANTHER" id="PTHR30050">
    <property type="entry name" value="CHROMOSOMAL REPLICATION INITIATOR PROTEIN DNAA"/>
    <property type="match status" value="1"/>
</dbReference>
<dbReference type="InterPro" id="IPR027417">
    <property type="entry name" value="P-loop_NTPase"/>
</dbReference>
<dbReference type="GO" id="GO:0006270">
    <property type="term" value="P:DNA replication initiation"/>
    <property type="evidence" value="ECO:0007669"/>
    <property type="project" value="TreeGrafter"/>
</dbReference>
<feature type="region of interest" description="Disordered" evidence="2">
    <location>
        <begin position="37"/>
        <end position="59"/>
    </location>
</feature>
<dbReference type="AlphaFoldDB" id="A0A6I1GVL7"/>
<name>A0A6I1GVL7_9BIFI</name>
<organism evidence="4 5">
    <name type="scientific">Bifidobacterium leontopitheci</name>
    <dbReference type="NCBI Taxonomy" id="2650774"/>
    <lineage>
        <taxon>Bacteria</taxon>
        <taxon>Bacillati</taxon>
        <taxon>Actinomycetota</taxon>
        <taxon>Actinomycetes</taxon>
        <taxon>Bifidobacteriales</taxon>
        <taxon>Bifidobacteriaceae</taxon>
        <taxon>Bifidobacterium</taxon>
    </lineage>
</organism>
<accession>A0A6I1GVL7</accession>
<reference evidence="4 5" key="1">
    <citation type="submission" date="2019-09" db="EMBL/GenBank/DDBJ databases">
        <title>Characterization of the phylogenetic diversity of two novel species belonging to the genus Bifidobacterium: Bifidobacterium cebidarum sp. nov. and Bifidobacterium leontopitheci sp. nov.</title>
        <authorList>
            <person name="Lugli G.A."/>
            <person name="Duranti S."/>
            <person name="Milani C."/>
            <person name="Turroni F."/>
            <person name="Ventura M."/>
        </authorList>
    </citation>
    <scope>NUCLEOTIDE SEQUENCE [LARGE SCALE GENOMIC DNA]</scope>
    <source>
        <strain evidence="4 5">LMG 31471</strain>
    </source>
</reference>
<protein>
    <submittedName>
        <fullName evidence="4">Chromosomal replication initiator protein DnaA</fullName>
    </submittedName>
</protein>
<proteinExistence type="inferred from homology"/>
<evidence type="ECO:0000259" key="3">
    <source>
        <dbReference type="SMART" id="SM00382"/>
    </source>
</evidence>